<evidence type="ECO:0000256" key="3">
    <source>
        <dbReference type="ARBA" id="ARBA00023169"/>
    </source>
</evidence>
<keyword evidence="6" id="KW-1185">Reference proteome</keyword>
<name>A0A6N7C205_9GAMM</name>
<sequence>MLVSPTAGARHLLSKVRAGFNGISIKNDNKSNYLNRLNLVNNRISKYHSWSNIVTKIDMYPQRTGSVMKQPNENTLDIVIAWVDGADPILKQKREQYKPTKEVASDAITDTRFASDDEIYYNIASIIKYVPFCRHIYVVTDQQKPAFIDEFAKQGICSADKIRIVDHKDIFLGYEEFLPTFNTRSIETMIWNIQGLSDYFIYMNDDFFFNQPVTIDDFLDSEKLIIHGEWRKSAALNAKLNFRKSRFKLFGTSIQPRHTIAQMLSAKILGMNQFFEIHHYPHIVDKNILKSHLLNHPQLLTEQIKYKFRDVAQVNPITLMNHLKIQKSEAHLKPNTSINYLKNENSVEDFIIALEDKTIKYGCIQSLDLLKPDLYKKISQAMRHKFLDYLPNSVLENTNNEPK</sequence>
<feature type="domain" description="Stealth protein CR2 conserved region 2" evidence="4">
    <location>
        <begin position="112"/>
        <end position="223"/>
    </location>
</feature>
<keyword evidence="2 5" id="KW-0808">Transferase</keyword>
<dbReference type="Proteomes" id="UP000471465">
    <property type="component" value="Unassembled WGS sequence"/>
</dbReference>
<comment type="similarity">
    <text evidence="1">Belongs to the stealth family.</text>
</comment>
<reference evidence="5 6" key="1">
    <citation type="submission" date="2019-09" db="EMBL/GenBank/DDBJ databases">
        <title>Draft genome sequence of Psychrobacter nivimaris LAMA 639, in search for biotechnological relevant genes.</title>
        <authorList>
            <person name="Lima A.O.S."/>
            <person name="Staloch B.E.K."/>
            <person name="Freitas R.C."/>
            <person name="Niero H."/>
            <person name="Silva M.A.C."/>
        </authorList>
    </citation>
    <scope>NUCLEOTIDE SEQUENCE [LARGE SCALE GENOMIC DNA]</scope>
    <source>
        <strain evidence="5 6">LAMA 639</strain>
    </source>
</reference>
<dbReference type="EMBL" id="VZIZ01000015">
    <property type="protein sequence ID" value="KAF0568817.1"/>
    <property type="molecule type" value="Genomic_DNA"/>
</dbReference>
<accession>A0A6N7C205</accession>
<dbReference type="GO" id="GO:0016772">
    <property type="term" value="F:transferase activity, transferring phosphorus-containing groups"/>
    <property type="evidence" value="ECO:0007669"/>
    <property type="project" value="InterPro"/>
</dbReference>
<proteinExistence type="inferred from homology"/>
<dbReference type="PANTHER" id="PTHR24045:SF0">
    <property type="entry name" value="N-ACETYLGLUCOSAMINE-1-PHOSPHOTRANSFERASE SUBUNITS ALPHA_BETA"/>
    <property type="match status" value="1"/>
</dbReference>
<dbReference type="AlphaFoldDB" id="A0A6N7C205"/>
<dbReference type="InterPro" id="IPR047141">
    <property type="entry name" value="Stealth"/>
</dbReference>
<evidence type="ECO:0000313" key="6">
    <source>
        <dbReference type="Proteomes" id="UP000471465"/>
    </source>
</evidence>
<dbReference type="PANTHER" id="PTHR24045">
    <property type="match status" value="1"/>
</dbReference>
<gene>
    <name evidence="5" type="ORF">FQV37_573</name>
</gene>
<dbReference type="GO" id="GO:0000271">
    <property type="term" value="P:polysaccharide biosynthetic process"/>
    <property type="evidence" value="ECO:0007669"/>
    <property type="project" value="UniProtKB-KW"/>
</dbReference>
<dbReference type="Pfam" id="PF11380">
    <property type="entry name" value="Stealth_CR2"/>
    <property type="match status" value="1"/>
</dbReference>
<dbReference type="InterPro" id="IPR021520">
    <property type="entry name" value="Stealth_CR2"/>
</dbReference>
<evidence type="ECO:0000256" key="1">
    <source>
        <dbReference type="ARBA" id="ARBA00007583"/>
    </source>
</evidence>
<protein>
    <submittedName>
        <fullName evidence="5">Glycosyltransferase</fullName>
    </submittedName>
</protein>
<evidence type="ECO:0000313" key="5">
    <source>
        <dbReference type="EMBL" id="KAF0568817.1"/>
    </source>
</evidence>
<evidence type="ECO:0000256" key="2">
    <source>
        <dbReference type="ARBA" id="ARBA00022679"/>
    </source>
</evidence>
<keyword evidence="3" id="KW-0270">Exopolysaccharide synthesis</keyword>
<evidence type="ECO:0000259" key="4">
    <source>
        <dbReference type="Pfam" id="PF11380"/>
    </source>
</evidence>
<comment type="caution">
    <text evidence="5">The sequence shown here is derived from an EMBL/GenBank/DDBJ whole genome shotgun (WGS) entry which is preliminary data.</text>
</comment>
<organism evidence="5 6">
    <name type="scientific">Psychrobacter nivimaris</name>
    <dbReference type="NCBI Taxonomy" id="281738"/>
    <lineage>
        <taxon>Bacteria</taxon>
        <taxon>Pseudomonadati</taxon>
        <taxon>Pseudomonadota</taxon>
        <taxon>Gammaproteobacteria</taxon>
        <taxon>Moraxellales</taxon>
        <taxon>Moraxellaceae</taxon>
        <taxon>Psychrobacter</taxon>
    </lineage>
</organism>